<dbReference type="OrthoDB" id="1644322at2"/>
<dbReference type="Proteomes" id="UP000004725">
    <property type="component" value="Unassembled WGS sequence"/>
</dbReference>
<dbReference type="AlphaFoldDB" id="A0A1C7DHJ2"/>
<evidence type="ECO:0008006" key="5">
    <source>
        <dbReference type="Google" id="ProtNLM"/>
    </source>
</evidence>
<organism evidence="2 3">
    <name type="scientific">Planococcus antarcticus DSM 14505</name>
    <dbReference type="NCBI Taxonomy" id="1185653"/>
    <lineage>
        <taxon>Bacteria</taxon>
        <taxon>Bacillati</taxon>
        <taxon>Bacillota</taxon>
        <taxon>Bacilli</taxon>
        <taxon>Bacillales</taxon>
        <taxon>Caryophanaceae</taxon>
        <taxon>Planococcus</taxon>
    </lineage>
</organism>
<dbReference type="PANTHER" id="PTHR40051:SF1">
    <property type="entry name" value="YOLD-LIKE FAMILY PROTEIN"/>
    <property type="match status" value="1"/>
</dbReference>
<dbReference type="KEGG" id="pana:BBH88_11425"/>
<reference evidence="2 3" key="1">
    <citation type="journal article" date="2012" name="J. Bacteriol.">
        <title>Genome Sequence of the Antarctic Psychrophile Bacterium Planococcus antarcticus DSM 14505.</title>
        <authorList>
            <person name="Margolles A."/>
            <person name="Gueimonde M."/>
            <person name="Sanchez B."/>
        </authorList>
    </citation>
    <scope>NUCLEOTIDE SEQUENCE [LARGE SCALE GENOMIC DNA]</scope>
    <source>
        <strain evidence="2 3">DSM 14505</strain>
    </source>
</reference>
<dbReference type="Pfam" id="PF08863">
    <property type="entry name" value="YolD"/>
    <property type="match status" value="1"/>
</dbReference>
<evidence type="ECO:0000313" key="4">
    <source>
        <dbReference type="Proteomes" id="UP000092661"/>
    </source>
</evidence>
<dbReference type="EMBL" id="AJYB01000110">
    <property type="protein sequence ID" value="EIM04984.1"/>
    <property type="molecule type" value="Genomic_DNA"/>
</dbReference>
<accession>A0A1C7DHJ2</accession>
<reference evidence="1" key="3">
    <citation type="submission" date="2016-10" db="EMBL/GenBank/DDBJ databases">
        <authorList>
            <person name="See-Too W.S."/>
        </authorList>
    </citation>
    <scope>NUCLEOTIDE SEQUENCE</scope>
    <source>
        <strain evidence="1">DSM 14505</strain>
    </source>
</reference>
<proteinExistence type="predicted"/>
<gene>
    <name evidence="2" type="ORF">A1A1_18615</name>
    <name evidence="1" type="ORF">BBH88_11425</name>
</gene>
<sequence>MKGNKHLKIQGDVKDRGMIKWQGLMLTEHVELIKTWKEDYNKVAKSYLDEHNMQLIQEEIDLAMKRQCIVYIHTWNNGEITEHHGTISNVDIKTRILYYEDPFKNHRLNLDDVVSITMVN</sequence>
<name>A0A1C7DHJ2_9BACL</name>
<dbReference type="EMBL" id="CP016534">
    <property type="protein sequence ID" value="ANU10878.1"/>
    <property type="molecule type" value="Genomic_DNA"/>
</dbReference>
<reference evidence="4" key="2">
    <citation type="submission" date="2016-07" db="EMBL/GenBank/DDBJ databases">
        <authorList>
            <person name="See-Too W.S."/>
        </authorList>
    </citation>
    <scope>NUCLEOTIDE SEQUENCE [LARGE SCALE GENOMIC DNA]</scope>
    <source>
        <strain evidence="4">DSM 14505</strain>
    </source>
</reference>
<evidence type="ECO:0000313" key="1">
    <source>
        <dbReference type="EMBL" id="ANU10878.1"/>
    </source>
</evidence>
<dbReference type="eggNOG" id="ENOG50334P5">
    <property type="taxonomic scope" value="Bacteria"/>
</dbReference>
<dbReference type="PANTHER" id="PTHR40051">
    <property type="entry name" value="IG HYPOTHETICAL 15966"/>
    <property type="match status" value="1"/>
</dbReference>
<dbReference type="Proteomes" id="UP000092661">
    <property type="component" value="Chromosome"/>
</dbReference>
<dbReference type="InterPro" id="IPR014962">
    <property type="entry name" value="YolD"/>
</dbReference>
<dbReference type="RefSeq" id="WP_006831650.1">
    <property type="nucleotide sequence ID" value="NZ_AJYB01000110.1"/>
</dbReference>
<evidence type="ECO:0000313" key="3">
    <source>
        <dbReference type="Proteomes" id="UP000004725"/>
    </source>
</evidence>
<protein>
    <recommendedName>
        <fullName evidence="5">YolD-like family protein</fullName>
    </recommendedName>
</protein>
<evidence type="ECO:0000313" key="2">
    <source>
        <dbReference type="EMBL" id="EIM04984.1"/>
    </source>
</evidence>
<keyword evidence="4" id="KW-1185">Reference proteome</keyword>